<reference evidence="8 9" key="1">
    <citation type="journal article" date="2021" name="Sci. Rep.">
        <title>The genome of the diatom Chaetoceros tenuissimus carries an ancient integrated fragment of an extant virus.</title>
        <authorList>
            <person name="Hongo Y."/>
            <person name="Kimura K."/>
            <person name="Takaki Y."/>
            <person name="Yoshida Y."/>
            <person name="Baba S."/>
            <person name="Kobayashi G."/>
            <person name="Nagasaki K."/>
            <person name="Hano T."/>
            <person name="Tomaru Y."/>
        </authorList>
    </citation>
    <scope>NUCLEOTIDE SEQUENCE [LARGE SCALE GENOMIC DNA]</scope>
    <source>
        <strain evidence="8 9">NIES-3715</strain>
    </source>
</reference>
<comment type="subcellular location">
    <subcellularLocation>
        <location evidence="1">Cytoplasm</location>
    </subcellularLocation>
</comment>
<comment type="caution">
    <text evidence="8">The sequence shown here is derived from an EMBL/GenBank/DDBJ whole genome shotgun (WGS) entry which is preliminary data.</text>
</comment>
<proteinExistence type="predicted"/>
<evidence type="ECO:0000256" key="6">
    <source>
        <dbReference type="SAM" id="MobiDB-lite"/>
    </source>
</evidence>
<dbReference type="AlphaFoldDB" id="A0AAD3H7I6"/>
<dbReference type="GO" id="GO:0003746">
    <property type="term" value="F:translation elongation factor activity"/>
    <property type="evidence" value="ECO:0007669"/>
    <property type="project" value="UniProtKB-ARBA"/>
</dbReference>
<dbReference type="InterPro" id="IPR047036">
    <property type="entry name" value="EF3_4HB_sf"/>
</dbReference>
<dbReference type="InterPro" id="IPR047038">
    <property type="entry name" value="eEF3_chromodomain-like_sf"/>
</dbReference>
<dbReference type="GO" id="GO:0005737">
    <property type="term" value="C:cytoplasm"/>
    <property type="evidence" value="ECO:0007669"/>
    <property type="project" value="UniProtKB-SubCell"/>
</dbReference>
<evidence type="ECO:0000259" key="7">
    <source>
        <dbReference type="PROSITE" id="PS50893"/>
    </source>
</evidence>
<dbReference type="PROSITE" id="PS50893">
    <property type="entry name" value="ABC_TRANSPORTER_2"/>
    <property type="match status" value="2"/>
</dbReference>
<dbReference type="GO" id="GO:0016887">
    <property type="term" value="F:ATP hydrolysis activity"/>
    <property type="evidence" value="ECO:0007669"/>
    <property type="project" value="InterPro"/>
</dbReference>
<dbReference type="Gene3D" id="2.40.50.990">
    <property type="match status" value="1"/>
</dbReference>
<evidence type="ECO:0000313" key="9">
    <source>
        <dbReference type="Proteomes" id="UP001054902"/>
    </source>
</evidence>
<dbReference type="PANTHER" id="PTHR19211:SF127">
    <property type="entry name" value="ABC TRANSPORTER DOMAIN-CONTAINING PROTEIN"/>
    <property type="match status" value="1"/>
</dbReference>
<dbReference type="Gene3D" id="1.20.1390.20">
    <property type="match status" value="1"/>
</dbReference>
<accession>A0AAD3H7I6</accession>
<dbReference type="Pfam" id="PF00005">
    <property type="entry name" value="ABC_tran"/>
    <property type="match status" value="2"/>
</dbReference>
<evidence type="ECO:0000256" key="3">
    <source>
        <dbReference type="ARBA" id="ARBA00022737"/>
    </source>
</evidence>
<feature type="compositionally biased region" description="Basic and acidic residues" evidence="6">
    <location>
        <begin position="724"/>
        <end position="733"/>
    </location>
</feature>
<organism evidence="8 9">
    <name type="scientific">Chaetoceros tenuissimus</name>
    <dbReference type="NCBI Taxonomy" id="426638"/>
    <lineage>
        <taxon>Eukaryota</taxon>
        <taxon>Sar</taxon>
        <taxon>Stramenopiles</taxon>
        <taxon>Ochrophyta</taxon>
        <taxon>Bacillariophyta</taxon>
        <taxon>Coscinodiscophyceae</taxon>
        <taxon>Chaetocerotophycidae</taxon>
        <taxon>Chaetocerotales</taxon>
        <taxon>Chaetocerotaceae</taxon>
        <taxon>Chaetoceros</taxon>
    </lineage>
</organism>
<sequence>MVIIDPPEQTLKLLREALNTSDEEQEESMEILAYVASLASSLASTQDFDASTWMESLSPYLSDVENQDTSETIEKFRALAEKAILDDEDDESDEEDEFGGEELCNIRFSLAYGGKILLHQTKLRLRRGHRYALVGTNGAGKTTLMNAINNGKLEGWPFHLRTQYVDSGSNVDPVHEAKNVFDELLTSGASKEDCEAMLKQLKFTDVMMNGTIGELSGGWQMKLRLATAVLVNADILLLDEPTNHLDHGTVDWLKEYLCGLKDTTVITVSHDTPFVEDTCTDVIHYEQRAVWGPHRRLVHYRGKMSEFVKKQPQAKHYFELSTTDLKFVFPDPGRLEGVRTSTQKFLEMENVNFRYPGAEKNTLNNVNLKMSLSSRVAIVGANGAGKTTLVKMLSGDTQPSNIGECKLFIHHNLRIAYVSQHAFFHVEQHLEEAPAKYIQWRFKDAYDKEKLHSEAYKITPEEQQRIDDFGLEGIWSRRMKAGKLEYEVKKKNVPEKDNKYYTKDELLSMGFERLLKQTDEKIAAKEAGLDLRPVTITEIQRHLDDFGLAQEFGTYGKIKGLSGGQKVKLVLAAAMWNCPHMLILDEPTNYLDREALGALSAALNSWGGSVLMISHNKEFYSSVCKEEWIVADGKVIVKGASEEREMKAVAKKKVYKKEVEGEELLDKVGGNVNANGDKYKDAATNFWGKALSKKEARAYEKAKKKGDVKRMREILQVPTGKTMPGHDELGDGK</sequence>
<feature type="region of interest" description="Disordered" evidence="6">
    <location>
        <begin position="702"/>
        <end position="733"/>
    </location>
</feature>
<name>A0AAD3H7I6_9STRA</name>
<dbReference type="Pfam" id="PF17947">
    <property type="entry name" value="4HB"/>
    <property type="match status" value="1"/>
</dbReference>
<gene>
    <name evidence="8" type="ORF">CTEN210_09354</name>
</gene>
<feature type="domain" description="ABC transporter" evidence="7">
    <location>
        <begin position="101"/>
        <end position="312"/>
    </location>
</feature>
<keyword evidence="5" id="KW-0067">ATP-binding</keyword>
<dbReference type="Proteomes" id="UP001054902">
    <property type="component" value="Unassembled WGS sequence"/>
</dbReference>
<feature type="domain" description="ABC transporter" evidence="7">
    <location>
        <begin position="346"/>
        <end position="657"/>
    </location>
</feature>
<protein>
    <recommendedName>
        <fullName evidence="7">ABC transporter domain-containing protein</fullName>
    </recommendedName>
</protein>
<evidence type="ECO:0000256" key="2">
    <source>
        <dbReference type="ARBA" id="ARBA00022490"/>
    </source>
</evidence>
<dbReference type="SUPFAM" id="SSF52540">
    <property type="entry name" value="P-loop containing nucleoside triphosphate hydrolases"/>
    <property type="match status" value="2"/>
</dbReference>
<dbReference type="GO" id="GO:0005524">
    <property type="term" value="F:ATP binding"/>
    <property type="evidence" value="ECO:0007669"/>
    <property type="project" value="UniProtKB-KW"/>
</dbReference>
<dbReference type="InterPro" id="IPR003439">
    <property type="entry name" value="ABC_transporter-like_ATP-bd"/>
</dbReference>
<keyword evidence="3" id="KW-0677">Repeat</keyword>
<dbReference type="InterPro" id="IPR027417">
    <property type="entry name" value="P-loop_NTPase"/>
</dbReference>
<evidence type="ECO:0000256" key="5">
    <source>
        <dbReference type="ARBA" id="ARBA00022840"/>
    </source>
</evidence>
<dbReference type="EMBL" id="BLLK01000046">
    <property type="protein sequence ID" value="GFH52878.1"/>
    <property type="molecule type" value="Genomic_DNA"/>
</dbReference>
<keyword evidence="9" id="KW-1185">Reference proteome</keyword>
<dbReference type="InterPro" id="IPR017871">
    <property type="entry name" value="ABC_transporter-like_CS"/>
</dbReference>
<dbReference type="Gene3D" id="3.40.50.300">
    <property type="entry name" value="P-loop containing nucleotide triphosphate hydrolases"/>
    <property type="match status" value="2"/>
</dbReference>
<dbReference type="InterPro" id="IPR040533">
    <property type="entry name" value="EF3_4HB"/>
</dbReference>
<evidence type="ECO:0000256" key="4">
    <source>
        <dbReference type="ARBA" id="ARBA00022741"/>
    </source>
</evidence>
<dbReference type="InterPro" id="IPR003593">
    <property type="entry name" value="AAA+_ATPase"/>
</dbReference>
<evidence type="ECO:0000256" key="1">
    <source>
        <dbReference type="ARBA" id="ARBA00004496"/>
    </source>
</evidence>
<dbReference type="PROSITE" id="PS00211">
    <property type="entry name" value="ABC_TRANSPORTER_1"/>
    <property type="match status" value="2"/>
</dbReference>
<keyword evidence="2" id="KW-0963">Cytoplasm</keyword>
<dbReference type="SMART" id="SM00382">
    <property type="entry name" value="AAA"/>
    <property type="match status" value="2"/>
</dbReference>
<dbReference type="PANTHER" id="PTHR19211">
    <property type="entry name" value="ATP-BINDING TRANSPORT PROTEIN-RELATED"/>
    <property type="match status" value="1"/>
</dbReference>
<dbReference type="InterPro" id="IPR050611">
    <property type="entry name" value="ABCF"/>
</dbReference>
<evidence type="ECO:0000313" key="8">
    <source>
        <dbReference type="EMBL" id="GFH52878.1"/>
    </source>
</evidence>
<dbReference type="CDD" id="cd03221">
    <property type="entry name" value="ABCF_EF-3"/>
    <property type="match status" value="1"/>
</dbReference>
<keyword evidence="4" id="KW-0547">Nucleotide-binding</keyword>